<feature type="region of interest" description="Disordered" evidence="12">
    <location>
        <begin position="902"/>
        <end position="935"/>
    </location>
</feature>
<dbReference type="ExpressionAtlas" id="A5AMX6">
    <property type="expression patterns" value="baseline and differential"/>
</dbReference>
<evidence type="ECO:0000256" key="7">
    <source>
        <dbReference type="ARBA" id="ARBA00022777"/>
    </source>
</evidence>
<keyword evidence="3" id="KW-1003">Cell membrane</keyword>
<accession>A5AMX6</accession>
<dbReference type="FunFam" id="1.10.510.10:FF:000032">
    <property type="entry name" value="Serine/threonine-protein kinase PBS1"/>
    <property type="match status" value="1"/>
</dbReference>
<dbReference type="InterPro" id="IPR017441">
    <property type="entry name" value="Protein_kinase_ATP_BS"/>
</dbReference>
<proteinExistence type="inferred from homology"/>
<dbReference type="PANTHER" id="PTHR35736:SF1">
    <property type="entry name" value="EXPRESSED PROTEIN"/>
    <property type="match status" value="1"/>
</dbReference>
<evidence type="ECO:0000256" key="10">
    <source>
        <dbReference type="ARBA" id="ARBA00023288"/>
    </source>
</evidence>
<feature type="region of interest" description="Disordered" evidence="12">
    <location>
        <begin position="948"/>
        <end position="969"/>
    </location>
</feature>
<dbReference type="FunFam" id="3.30.200.20:FF:000266">
    <property type="entry name" value="probable serine/threonine-protein kinase RLCKVII"/>
    <property type="match status" value="1"/>
</dbReference>
<feature type="compositionally biased region" description="Basic and acidic residues" evidence="12">
    <location>
        <begin position="948"/>
        <end position="962"/>
    </location>
</feature>
<dbReference type="GO" id="GO:0004674">
    <property type="term" value="F:protein serine/threonine kinase activity"/>
    <property type="evidence" value="ECO:0007669"/>
    <property type="project" value="UniProtKB-KW"/>
</dbReference>
<evidence type="ECO:0000256" key="11">
    <source>
        <dbReference type="PROSITE-ProRule" id="PRU10141"/>
    </source>
</evidence>
<dbReference type="PANTHER" id="PTHR35736">
    <property type="entry name" value="EXPRESSED PROTEIN"/>
    <property type="match status" value="1"/>
</dbReference>
<feature type="region of interest" description="Disordered" evidence="12">
    <location>
        <begin position="550"/>
        <end position="579"/>
    </location>
</feature>
<dbReference type="PROSITE" id="PS00107">
    <property type="entry name" value="PROTEIN_KINASE_ATP"/>
    <property type="match status" value="1"/>
</dbReference>
<dbReference type="SMART" id="SM00220">
    <property type="entry name" value="S_TKc"/>
    <property type="match status" value="1"/>
</dbReference>
<dbReference type="AlphaFoldDB" id="A5AMX6"/>
<evidence type="ECO:0000256" key="3">
    <source>
        <dbReference type="ARBA" id="ARBA00022475"/>
    </source>
</evidence>
<keyword evidence="7" id="KW-0418">Kinase</keyword>
<keyword evidence="8 11" id="KW-0067">ATP-binding</keyword>
<dbReference type="GO" id="GO:0090404">
    <property type="term" value="C:pollen tube tip"/>
    <property type="evidence" value="ECO:0007669"/>
    <property type="project" value="UniProtKB-ARBA"/>
</dbReference>
<dbReference type="GO" id="GO:0005524">
    <property type="term" value="F:ATP binding"/>
    <property type="evidence" value="ECO:0007669"/>
    <property type="project" value="UniProtKB-UniRule"/>
</dbReference>
<dbReference type="Pfam" id="PF00069">
    <property type="entry name" value="Pkinase"/>
    <property type="match status" value="1"/>
</dbReference>
<dbReference type="EMBL" id="AM430431">
    <property type="protein sequence ID" value="CAN71474.1"/>
    <property type="molecule type" value="Genomic_DNA"/>
</dbReference>
<evidence type="ECO:0000256" key="12">
    <source>
        <dbReference type="SAM" id="MobiDB-lite"/>
    </source>
</evidence>
<feature type="compositionally biased region" description="Polar residues" evidence="12">
    <location>
        <begin position="551"/>
        <end position="564"/>
    </location>
</feature>
<dbReference type="InterPro" id="IPR000719">
    <property type="entry name" value="Prot_kinase_dom"/>
</dbReference>
<protein>
    <recommendedName>
        <fullName evidence="13">Protein kinase domain-containing protein</fullName>
    </recommendedName>
</protein>
<feature type="domain" description="Protein kinase" evidence="13">
    <location>
        <begin position="602"/>
        <end position="900"/>
    </location>
</feature>
<dbReference type="SUPFAM" id="SSF56112">
    <property type="entry name" value="Protein kinase-like (PK-like)"/>
    <property type="match status" value="1"/>
</dbReference>
<dbReference type="InterPro" id="IPR011009">
    <property type="entry name" value="Kinase-like_dom_sf"/>
</dbReference>
<dbReference type="PROSITE" id="PS00108">
    <property type="entry name" value="PROTEIN_KINASE_ST"/>
    <property type="match status" value="1"/>
</dbReference>
<feature type="binding site" evidence="11">
    <location>
        <position position="631"/>
    </location>
    <ligand>
        <name>ATP</name>
        <dbReference type="ChEBI" id="CHEBI:30616"/>
    </ligand>
</feature>
<organism evidence="14">
    <name type="scientific">Vitis vinifera</name>
    <name type="common">Grape</name>
    <dbReference type="NCBI Taxonomy" id="29760"/>
    <lineage>
        <taxon>Eukaryota</taxon>
        <taxon>Viridiplantae</taxon>
        <taxon>Streptophyta</taxon>
        <taxon>Embryophyta</taxon>
        <taxon>Tracheophyta</taxon>
        <taxon>Spermatophyta</taxon>
        <taxon>Magnoliopsida</taxon>
        <taxon>eudicotyledons</taxon>
        <taxon>Gunneridae</taxon>
        <taxon>Pentapetalae</taxon>
        <taxon>rosids</taxon>
        <taxon>Vitales</taxon>
        <taxon>Vitaceae</taxon>
        <taxon>Viteae</taxon>
        <taxon>Vitis</taxon>
    </lineage>
</organism>
<comment type="subcellular location">
    <subcellularLocation>
        <location evidence="1">Cell membrane</location>
        <topology evidence="1">Lipid-anchor</topology>
    </subcellularLocation>
</comment>
<keyword evidence="4" id="KW-0723">Serine/threonine-protein kinase</keyword>
<dbReference type="CDD" id="cd14066">
    <property type="entry name" value="STKc_IRAK"/>
    <property type="match status" value="1"/>
</dbReference>
<dbReference type="GO" id="GO:0010183">
    <property type="term" value="P:pollen tube guidance"/>
    <property type="evidence" value="ECO:0007669"/>
    <property type="project" value="UniProtKB-ARBA"/>
</dbReference>
<keyword evidence="9" id="KW-0472">Membrane</keyword>
<evidence type="ECO:0000256" key="9">
    <source>
        <dbReference type="ARBA" id="ARBA00023136"/>
    </source>
</evidence>
<keyword evidence="5" id="KW-0808">Transferase</keyword>
<gene>
    <name evidence="14" type="ORF">VITISV_038616</name>
</gene>
<reference evidence="14" key="1">
    <citation type="journal article" date="2007" name="PLoS ONE">
        <title>The first genome sequence of an elite grapevine cultivar (Pinot noir Vitis vinifera L.): coping with a highly heterozygous genome.</title>
        <authorList>
            <person name="Velasco R."/>
            <person name="Zharkikh A."/>
            <person name="Troggio M."/>
            <person name="Cartwright D.A."/>
            <person name="Cestaro A."/>
            <person name="Pruss D."/>
            <person name="Pindo M."/>
            <person name="FitzGerald L.M."/>
            <person name="Vezzulli S."/>
            <person name="Reid J."/>
            <person name="Malacarne G."/>
            <person name="Iliev D."/>
            <person name="Coppola G."/>
            <person name="Wardell B."/>
            <person name="Micheletti D."/>
            <person name="Macalma T."/>
            <person name="Facci M."/>
            <person name="Mitchell J.T."/>
            <person name="Perazzolli M."/>
            <person name="Eldredge G."/>
            <person name="Gatto P."/>
            <person name="Oyzerski R."/>
            <person name="Moretto M."/>
            <person name="Gutin N."/>
            <person name="Stefanini M."/>
            <person name="Chen Y."/>
            <person name="Segala C."/>
            <person name="Davenport C."/>
            <person name="Dematte L."/>
            <person name="Mraz A."/>
            <person name="Battilana J."/>
            <person name="Stormo K."/>
            <person name="Costa F."/>
            <person name="Tao Q."/>
            <person name="Si-Ammour A."/>
            <person name="Harkins T."/>
            <person name="Lackey A."/>
            <person name="Perbost C."/>
            <person name="Taillon B."/>
            <person name="Stella A."/>
            <person name="Solovyev V."/>
            <person name="Fawcett J.A."/>
            <person name="Sterck L."/>
            <person name="Vandepoele K."/>
            <person name="Grando S.M."/>
            <person name="Toppo S."/>
            <person name="Moser C."/>
            <person name="Lanchbury J."/>
            <person name="Bogden R."/>
            <person name="Skolnick M."/>
            <person name="Sgaramella V."/>
            <person name="Bhatnagar S.K."/>
            <person name="Fontana P."/>
            <person name="Gutin A."/>
            <person name="Van de Peer Y."/>
            <person name="Salamini F."/>
            <person name="Viola R."/>
        </authorList>
    </citation>
    <scope>NUCLEOTIDE SEQUENCE</scope>
</reference>
<evidence type="ECO:0000256" key="6">
    <source>
        <dbReference type="ARBA" id="ARBA00022741"/>
    </source>
</evidence>
<feature type="compositionally biased region" description="Basic and acidic residues" evidence="12">
    <location>
        <begin position="922"/>
        <end position="935"/>
    </location>
</feature>
<dbReference type="PROSITE" id="PS50011">
    <property type="entry name" value="PROTEIN_KINASE_DOM"/>
    <property type="match status" value="1"/>
</dbReference>
<keyword evidence="10" id="KW-0449">Lipoprotein</keyword>
<evidence type="ECO:0000259" key="13">
    <source>
        <dbReference type="PROSITE" id="PS50011"/>
    </source>
</evidence>
<dbReference type="InterPro" id="IPR008271">
    <property type="entry name" value="Ser/Thr_kinase_AS"/>
</dbReference>
<dbReference type="Gene3D" id="3.30.200.20">
    <property type="entry name" value="Phosphorylase Kinase, domain 1"/>
    <property type="match status" value="1"/>
</dbReference>
<sequence>MRSVDPSIGNPFPIKSLEGNVSFGSDIKGCATVEEMGEIFVGGFREENLRVRRMIQDHFALHGASRVRDLPPVHFCSHGFVLGKASEAGFGNEMYKILTAAALSIMLNRGKFPFGDYISYTDLAFTLREVKHLWRQNGCEEKYGRPLVVRIDNFEKPAQTNVLCSNWREWEQSIIWFQGTTDAVAAQFFLKNVHPEMRKAASDLFGSPEFLLSRANVYGELMRVLISPSDDVKAAVNWVLGGGGDPDISLHMRMLMNRSVRAVQAALNCIRKAMRNLHEVSRPRVVLISDTPSLVKEITPIVDEFAEVIHFDYQLYKGNISAEVNGVHKLDFRVKDWGPAPRWVAFVDFFLASRAKHAVVSGAHRRVGTTYAQLVAALAAANKLEESTSSSWNFSFFSSFQSNLLVEGLVTQVGWGHVWNRFAGPLSCHSQSNQCAHTPLLPPAWWDGLLQSPIPRDIRRLEAFGINLSGLDQDQTKLKILYESVCSQLLIVLGKRAIYSSSHAHFPATQETNQTHFFNFIVWFLLMPIVEPMEYCRCFGFRKGRKYRGSDSMQKLQPSRTSTDPELPSGSKPEASVATDGVAGNKTRTFTFRELATATNNFRQESLIGEGGFGTVYKGKIEGLDQVVAVKMLNKSGLQGNKEFLVEVLMLSLLCHPNLVNMIGYCAEGDQRLLVYEFLPLGSLERHLHDLPPDKEPLDWNTRMKIACGAAKGLSYLHHEAQPPVIYRDLKSSNILLDEGFYPKLSDFGFAKFGPVEDKSHVSTRVMGTHGYCAPEYATTGKLTIKSDTYSFGVVLLELITGQFAIDPTRGHGKKMLVDRLMGVVNFSCFLFCLQVLPILKDPKNYPRLADPRLKGQFPESALHHAIELASMCVRENANARPLMKEVVLALDYLVAHPYDPNADKDSRKRGVRTSENGADLKGPEKETIEVGKKLNSTIDREQAVAEAKKWGESWRDMKEKGQSSSCNS</sequence>
<comment type="similarity">
    <text evidence="2">Belongs to the protein kinase superfamily. Ser/Thr protein kinase family.</text>
</comment>
<evidence type="ECO:0000256" key="2">
    <source>
        <dbReference type="ARBA" id="ARBA00008684"/>
    </source>
</evidence>
<evidence type="ECO:0000256" key="4">
    <source>
        <dbReference type="ARBA" id="ARBA00022527"/>
    </source>
</evidence>
<name>A5AMX6_VITVI</name>
<dbReference type="GO" id="GO:0005886">
    <property type="term" value="C:plasma membrane"/>
    <property type="evidence" value="ECO:0007669"/>
    <property type="project" value="UniProtKB-SubCell"/>
</dbReference>
<evidence type="ECO:0000256" key="1">
    <source>
        <dbReference type="ARBA" id="ARBA00004193"/>
    </source>
</evidence>
<dbReference type="Pfam" id="PF25102">
    <property type="entry name" value="DUF7810"/>
    <property type="match status" value="1"/>
</dbReference>
<dbReference type="InterPro" id="IPR056712">
    <property type="entry name" value="DUF7810"/>
</dbReference>
<dbReference type="Gene3D" id="1.10.510.10">
    <property type="entry name" value="Transferase(Phosphotransferase) domain 1"/>
    <property type="match status" value="1"/>
</dbReference>
<keyword evidence="6 11" id="KW-0547">Nucleotide-binding</keyword>
<evidence type="ECO:0000313" key="14">
    <source>
        <dbReference type="EMBL" id="CAN71474.1"/>
    </source>
</evidence>
<evidence type="ECO:0000256" key="5">
    <source>
        <dbReference type="ARBA" id="ARBA00022679"/>
    </source>
</evidence>
<evidence type="ECO:0000256" key="8">
    <source>
        <dbReference type="ARBA" id="ARBA00022840"/>
    </source>
</evidence>